<keyword evidence="3" id="KW-0813">Transport</keyword>
<accession>A0A3P3YY10</accession>
<evidence type="ECO:0000256" key="4">
    <source>
        <dbReference type="ARBA" id="ARBA00022692"/>
    </source>
</evidence>
<evidence type="ECO:0000256" key="5">
    <source>
        <dbReference type="ARBA" id="ARBA00022989"/>
    </source>
</evidence>
<evidence type="ECO:0000256" key="1">
    <source>
        <dbReference type="ARBA" id="ARBA00004141"/>
    </source>
</evidence>
<dbReference type="EMBL" id="LS997605">
    <property type="protein sequence ID" value="SYZ62855.1"/>
    <property type="molecule type" value="Genomic_DNA"/>
</dbReference>
<comment type="similarity">
    <text evidence="2">Belongs to the major facilitator superfamily. Folate-biopterin transporter (TC 2.A.71) family.</text>
</comment>
<dbReference type="SUPFAM" id="SSF103473">
    <property type="entry name" value="MFS general substrate transporter"/>
    <property type="match status" value="1"/>
</dbReference>
<keyword evidence="5 7" id="KW-1133">Transmembrane helix</keyword>
<sequence length="171" mass="18758">MFTYVIQVLASVFDIILAQRWNLHIGTPEHAMYLLGDAIVYEVSYYLAWMPTVVLLSRICPRGTESMVYALVADFGNLGASLSNTVGSLLIEFKWPTTTKGTGGFSNVPMLLLVGHILLPMLIVPLSFVLVPAARICDDIDVNGNTIMRKGGSLHQTQHCEAGEPISKLHQ</sequence>
<evidence type="ECO:0000256" key="6">
    <source>
        <dbReference type="ARBA" id="ARBA00023136"/>
    </source>
</evidence>
<dbReference type="GO" id="GO:0016020">
    <property type="term" value="C:membrane"/>
    <property type="evidence" value="ECO:0007669"/>
    <property type="project" value="UniProtKB-SubCell"/>
</dbReference>
<evidence type="ECO:0000313" key="8">
    <source>
        <dbReference type="EMBL" id="SYZ62855.1"/>
    </source>
</evidence>
<name>A0A3P3YY10_LEIBR</name>
<dbReference type="PANTHER" id="PTHR31585">
    <property type="entry name" value="FOLATE-BIOPTERIN TRANSPORTER 1, CHLOROPLASTIC"/>
    <property type="match status" value="1"/>
</dbReference>
<keyword evidence="6 7" id="KW-0472">Membrane</keyword>
<evidence type="ECO:0000313" key="9">
    <source>
        <dbReference type="Proteomes" id="UP000319462"/>
    </source>
</evidence>
<protein>
    <submittedName>
        <fullName evidence="8">BT1_family</fullName>
    </submittedName>
</protein>
<keyword evidence="4 7" id="KW-0812">Transmembrane</keyword>
<comment type="subcellular location">
    <subcellularLocation>
        <location evidence="1">Membrane</location>
        <topology evidence="1">Multi-pass membrane protein</topology>
    </subcellularLocation>
</comment>
<gene>
    <name evidence="8" type="ORF">LBRM2904_06.0310</name>
</gene>
<feature type="transmembrane region" description="Helical" evidence="7">
    <location>
        <begin position="68"/>
        <end position="91"/>
    </location>
</feature>
<dbReference type="PANTHER" id="PTHR31585:SF51">
    <property type="entry name" value="TRANSPORTER, PUTATIVE-RELATED"/>
    <property type="match status" value="1"/>
</dbReference>
<feature type="transmembrane region" description="Helical" evidence="7">
    <location>
        <begin position="34"/>
        <end position="56"/>
    </location>
</feature>
<feature type="transmembrane region" description="Helical" evidence="7">
    <location>
        <begin position="111"/>
        <end position="131"/>
    </location>
</feature>
<dbReference type="InterPro" id="IPR036259">
    <property type="entry name" value="MFS_trans_sf"/>
</dbReference>
<evidence type="ECO:0000256" key="3">
    <source>
        <dbReference type="ARBA" id="ARBA00022448"/>
    </source>
</evidence>
<dbReference type="InterPro" id="IPR039309">
    <property type="entry name" value="BT1"/>
</dbReference>
<organism evidence="8 9">
    <name type="scientific">Leishmania braziliensis MHOM/BR/75/M2904</name>
    <dbReference type="NCBI Taxonomy" id="420245"/>
    <lineage>
        <taxon>Eukaryota</taxon>
        <taxon>Discoba</taxon>
        <taxon>Euglenozoa</taxon>
        <taxon>Kinetoplastea</taxon>
        <taxon>Metakinetoplastina</taxon>
        <taxon>Trypanosomatida</taxon>
        <taxon>Trypanosomatidae</taxon>
        <taxon>Leishmaniinae</taxon>
        <taxon>Leishmania</taxon>
        <taxon>Leishmania braziliensis species complex</taxon>
    </lineage>
</organism>
<evidence type="ECO:0000256" key="2">
    <source>
        <dbReference type="ARBA" id="ARBA00007015"/>
    </source>
</evidence>
<reference evidence="8 9" key="1">
    <citation type="submission" date="2018-09" db="EMBL/GenBank/DDBJ databases">
        <authorList>
            <person name="Peiro R."/>
            <person name="Begona"/>
            <person name="Cbmso G."/>
            <person name="Lopez M."/>
            <person name="Gonzalez S."/>
        </authorList>
    </citation>
    <scope>NUCLEOTIDE SEQUENCE [LARGE SCALE GENOMIC DNA]</scope>
</reference>
<dbReference type="AlphaFoldDB" id="A0A3P3YY10"/>
<evidence type="ECO:0000256" key="7">
    <source>
        <dbReference type="SAM" id="Phobius"/>
    </source>
</evidence>
<dbReference type="Pfam" id="PF03092">
    <property type="entry name" value="BT1"/>
    <property type="match status" value="1"/>
</dbReference>
<dbReference type="Proteomes" id="UP000319462">
    <property type="component" value="Chromosome 6"/>
</dbReference>
<proteinExistence type="inferred from homology"/>